<reference evidence="1" key="1">
    <citation type="submission" date="2004-09" db="EMBL/GenBank/DDBJ databases">
        <authorList>
            <person name="Chang J.C."/>
            <person name="Yeh K.M."/>
            <person name="Chang F.Y."/>
            <person name="Fung C.P."/>
            <person name="Siu L.K."/>
        </authorList>
    </citation>
    <scope>NUCLEOTIDE SEQUENCE</scope>
    <source>
        <strain evidence="1">DTS</strain>
    </source>
</reference>
<organism evidence="1">
    <name type="scientific">Klebsiella pneumoniae</name>
    <dbReference type="NCBI Taxonomy" id="573"/>
    <lineage>
        <taxon>Bacteria</taxon>
        <taxon>Pseudomonadati</taxon>
        <taxon>Pseudomonadota</taxon>
        <taxon>Gammaproteobacteria</taxon>
        <taxon>Enterobacterales</taxon>
        <taxon>Enterobacteriaceae</taxon>
        <taxon>Klebsiella/Raoultella group</taxon>
        <taxon>Klebsiella</taxon>
        <taxon>Klebsiella pneumoniae complex</taxon>
    </lineage>
</organism>
<sequence>MTSQEIEARSRRRMTIASIRPVIRARSRWAGGSFSARIAIKTRLSIPNTSSITTSVTRPAQIDGSAIHSICIKTCTTAVCVTTIMDKMSLKCNNDADIALPWVDIFPAD</sequence>
<reference evidence="1" key="2">
    <citation type="journal article" date="2006" name="J. Med. Microbiol.">
        <title>magA is not a specific virulence gene for Klebsiella pneumoniae strains causing liver abscess but is part of the capsular polysaccharide gene cluster of K. pneumoniae serotype K1.</title>
        <authorList>
            <person name="Yeh K.M."/>
            <person name="Chang F.Y."/>
            <person name="Fung C.P."/>
            <person name="Lin J.C."/>
            <person name="Siu L.K."/>
        </authorList>
    </citation>
    <scope>NUCLEOTIDE SEQUENCE</scope>
    <source>
        <strain evidence="1">DTS</strain>
    </source>
</reference>
<name>Q5XL59_KLEPN</name>
<proteinExistence type="predicted"/>
<evidence type="ECO:0000313" key="1">
    <source>
        <dbReference type="EMBL" id="AAV27318.1"/>
    </source>
</evidence>
<accession>Q5XL59</accession>
<dbReference type="EMBL" id="AY762939">
    <property type="protein sequence ID" value="AAV27318.1"/>
    <property type="molecule type" value="Genomic_DNA"/>
</dbReference>
<dbReference type="AlphaFoldDB" id="Q5XL59"/>
<protein>
    <submittedName>
        <fullName evidence="1">Hypothetical 18.9 kDa protein</fullName>
    </submittedName>
</protein>